<keyword evidence="3" id="KW-1185">Reference proteome</keyword>
<proteinExistence type="predicted"/>
<sequence>MVAMPKNYGRGVVVDSWRPGGLRGLVRLGRVELWTRLDRNMLRSSSGPEPGTSSGRRHQDAGRAG</sequence>
<feature type="compositionally biased region" description="Low complexity" evidence="1">
    <location>
        <begin position="43"/>
        <end position="54"/>
    </location>
</feature>
<name>A0A1C3PCH1_9ACTN</name>
<gene>
    <name evidence="2" type="ORF">FDG2_5339</name>
</gene>
<protein>
    <submittedName>
        <fullName evidence="2">Uncharacterized protein</fullName>
    </submittedName>
</protein>
<dbReference type="AlphaFoldDB" id="A0A1C3PCH1"/>
<evidence type="ECO:0000256" key="1">
    <source>
        <dbReference type="SAM" id="MobiDB-lite"/>
    </source>
</evidence>
<organism evidence="2 3">
    <name type="scientific">Candidatus Protofrankia californiensis</name>
    <dbReference type="NCBI Taxonomy" id="1839754"/>
    <lineage>
        <taxon>Bacteria</taxon>
        <taxon>Bacillati</taxon>
        <taxon>Actinomycetota</taxon>
        <taxon>Actinomycetes</taxon>
        <taxon>Frankiales</taxon>
        <taxon>Frankiaceae</taxon>
        <taxon>Protofrankia</taxon>
    </lineage>
</organism>
<dbReference type="Proteomes" id="UP000199013">
    <property type="component" value="Unassembled WGS sequence"/>
</dbReference>
<evidence type="ECO:0000313" key="3">
    <source>
        <dbReference type="Proteomes" id="UP000199013"/>
    </source>
</evidence>
<evidence type="ECO:0000313" key="2">
    <source>
        <dbReference type="EMBL" id="SBW27509.1"/>
    </source>
</evidence>
<accession>A0A1C3PCH1</accession>
<reference evidence="3" key="1">
    <citation type="submission" date="2016-02" db="EMBL/GenBank/DDBJ databases">
        <authorList>
            <person name="Wibberg D."/>
        </authorList>
    </citation>
    <scope>NUCLEOTIDE SEQUENCE [LARGE SCALE GENOMIC DNA]</scope>
</reference>
<feature type="region of interest" description="Disordered" evidence="1">
    <location>
        <begin position="40"/>
        <end position="65"/>
    </location>
</feature>
<dbReference type="EMBL" id="FLUV01002231">
    <property type="protein sequence ID" value="SBW27509.1"/>
    <property type="molecule type" value="Genomic_DNA"/>
</dbReference>